<dbReference type="AlphaFoldDB" id="A0A222G8N0"/>
<keyword evidence="2" id="KW-1185">Reference proteome</keyword>
<dbReference type="EMBL" id="CP020465">
    <property type="protein sequence ID" value="ASP48239.1"/>
    <property type="molecule type" value="Genomic_DNA"/>
</dbReference>
<sequence length="158" mass="19058">MLVDINFKIPAPLSNNQFYFKILKPEFTAIDYEAVMSSKERLRQVFFEHDTWPEENMTLEFNTMELIQHENEFSAREAFAYAVFSPNKDNYIGCVYIYPTKAIDYDCEVYLWVKDNELHLDNELYNSVEQWLKAQWPFKQRAYPGRTLSWNEWNKKQP</sequence>
<evidence type="ECO:0000313" key="2">
    <source>
        <dbReference type="Proteomes" id="UP000202259"/>
    </source>
</evidence>
<name>A0A222G8N0_9GAMM</name>
<dbReference type="Proteomes" id="UP000202259">
    <property type="component" value="Chromosome"/>
</dbReference>
<organism evidence="1 2">
    <name type="scientific">Cognaticolwellia beringensis</name>
    <dbReference type="NCBI Taxonomy" id="1967665"/>
    <lineage>
        <taxon>Bacteria</taxon>
        <taxon>Pseudomonadati</taxon>
        <taxon>Pseudomonadota</taxon>
        <taxon>Gammaproteobacteria</taxon>
        <taxon>Alteromonadales</taxon>
        <taxon>Colwelliaceae</taxon>
        <taxon>Cognaticolwellia</taxon>
    </lineage>
</organism>
<dbReference type="RefSeq" id="WP_081151526.1">
    <property type="nucleotide sequence ID" value="NZ_CP020465.1"/>
</dbReference>
<reference evidence="1 2" key="1">
    <citation type="submission" date="2017-08" db="EMBL/GenBank/DDBJ databases">
        <title>Complete genome of Colwellia sp. NB097-1, a psychrophile bacterium ioslated from Bering Sea.</title>
        <authorList>
            <person name="Chen X."/>
        </authorList>
    </citation>
    <scope>NUCLEOTIDE SEQUENCE [LARGE SCALE GENOMIC DNA]</scope>
    <source>
        <strain evidence="1 2">NB097-1</strain>
    </source>
</reference>
<evidence type="ECO:0000313" key="1">
    <source>
        <dbReference type="EMBL" id="ASP48239.1"/>
    </source>
</evidence>
<dbReference type="KEGG" id="cber:B5D82_11000"/>
<gene>
    <name evidence="1" type="ORF">B5D82_11000</name>
</gene>
<protein>
    <recommendedName>
        <fullName evidence="3">GNAT family N-acetyltransferase</fullName>
    </recommendedName>
</protein>
<accession>A0A222G8N0</accession>
<evidence type="ECO:0008006" key="3">
    <source>
        <dbReference type="Google" id="ProtNLM"/>
    </source>
</evidence>
<dbReference type="OrthoDB" id="1424091at2"/>
<proteinExistence type="predicted"/>